<proteinExistence type="predicted"/>
<organism evidence="4 5">
    <name type="scientific">Vigna radiata var. radiata</name>
    <name type="common">Mung bean</name>
    <name type="synonym">Phaseolus aureus</name>
    <dbReference type="NCBI Taxonomy" id="3916"/>
    <lineage>
        <taxon>Eukaryota</taxon>
        <taxon>Viridiplantae</taxon>
        <taxon>Streptophyta</taxon>
        <taxon>Embryophyta</taxon>
        <taxon>Tracheophyta</taxon>
        <taxon>Spermatophyta</taxon>
        <taxon>Magnoliopsida</taxon>
        <taxon>eudicotyledons</taxon>
        <taxon>Gunneridae</taxon>
        <taxon>Pentapetalae</taxon>
        <taxon>rosids</taxon>
        <taxon>fabids</taxon>
        <taxon>Fabales</taxon>
        <taxon>Fabaceae</taxon>
        <taxon>Papilionoideae</taxon>
        <taxon>50 kb inversion clade</taxon>
        <taxon>NPAAA clade</taxon>
        <taxon>indigoferoid/millettioid clade</taxon>
        <taxon>Phaseoleae</taxon>
        <taxon>Vigna</taxon>
    </lineage>
</organism>
<evidence type="ECO:0000313" key="6">
    <source>
        <dbReference type="RefSeq" id="XP_022633803.1"/>
    </source>
</evidence>
<dbReference type="PANTHER" id="PTHR43092:SF7">
    <property type="entry name" value="L-CYSTEINE DESULFHYDRASE"/>
    <property type="match status" value="1"/>
</dbReference>
<evidence type="ECO:0000313" key="4">
    <source>
        <dbReference type="Proteomes" id="UP000087766"/>
    </source>
</evidence>
<evidence type="ECO:0000313" key="7">
    <source>
        <dbReference type="RefSeq" id="XP_022633804.1"/>
    </source>
</evidence>
<feature type="region of interest" description="Disordered" evidence="2">
    <location>
        <begin position="1"/>
        <end position="35"/>
    </location>
</feature>
<dbReference type="STRING" id="3916.A0A1S3TF73"/>
<gene>
    <name evidence="5 6 7" type="primary">LOC106754861</name>
</gene>
<dbReference type="OrthoDB" id="5978656at2759"/>
<dbReference type="RefSeq" id="XP_022633803.1">
    <property type="nucleotide sequence ID" value="XM_022778082.1"/>
</dbReference>
<feature type="domain" description="Aminotransferase class V" evidence="3">
    <location>
        <begin position="115"/>
        <end position="306"/>
    </location>
</feature>
<dbReference type="Proteomes" id="UP000087766">
    <property type="component" value="Unplaced"/>
</dbReference>
<dbReference type="GeneID" id="106754861"/>
<name>A0A1S3TF73_VIGRR</name>
<feature type="compositionally biased region" description="Polar residues" evidence="2">
    <location>
        <begin position="1"/>
        <end position="31"/>
    </location>
</feature>
<dbReference type="InterPro" id="IPR000192">
    <property type="entry name" value="Aminotrans_V_dom"/>
</dbReference>
<dbReference type="RefSeq" id="XP_014492414.1">
    <property type="nucleotide sequence ID" value="XM_014636928.2"/>
</dbReference>
<keyword evidence="1" id="KW-0663">Pyridoxal phosphate</keyword>
<dbReference type="SUPFAM" id="SSF53383">
    <property type="entry name" value="PLP-dependent transferases"/>
    <property type="match status" value="1"/>
</dbReference>
<dbReference type="InterPro" id="IPR015421">
    <property type="entry name" value="PyrdxlP-dep_Trfase_major"/>
</dbReference>
<evidence type="ECO:0000259" key="3">
    <source>
        <dbReference type="Pfam" id="PF00266"/>
    </source>
</evidence>
<evidence type="ECO:0000256" key="1">
    <source>
        <dbReference type="ARBA" id="ARBA00022898"/>
    </source>
</evidence>
<dbReference type="AlphaFoldDB" id="A0A1S3TF73"/>
<reference evidence="5 6" key="1">
    <citation type="submission" date="2025-04" db="UniProtKB">
        <authorList>
            <consortium name="RefSeq"/>
        </authorList>
    </citation>
    <scope>IDENTIFICATION</scope>
    <source>
        <tissue evidence="5 6">Leaf</tissue>
    </source>
</reference>
<evidence type="ECO:0000313" key="5">
    <source>
        <dbReference type="RefSeq" id="XP_014492414.1"/>
    </source>
</evidence>
<dbReference type="RefSeq" id="XP_022633804.1">
    <property type="nucleotide sequence ID" value="XM_022778083.1"/>
</dbReference>
<sequence length="478" mass="53243">MLSPTSNPPINQTMTTLPQSHSPIPNPSMDNQIHRNGAVEPNYHAAKKPKLAHSISDSELREEFSHHQRGVARINNGSFGSCPRSVLAAQSAWQLRFLQQPDDFFFNVLRGSILESRAVVADLINADHVDRVSLVDNATTAAAIVLQQIGRRFVRGHFRREDSVIMFHCAYQAVKKSIEAYVTPIGGTIVEVQLPFPVRSDEEIVTEFKKGIEKGKLNGGRVRLAIIDHVTSMPSVVLPVRELIKVCREQGVEQVFVDGAHAIGSLPVDVKDIGADFYVSNLYKWFFSPPSVAFLYCKESSNDVHHPIVSQEYGKGLPVESAWVGMRDYSPQLVVPSILEFVNRFEGGIAGIMQRNHDAVVKMGTMLAESWGTILGSPPEMCASMIMVGLPSKLCVMSDDDALRLRSYLRVYHAIEVPVYYQVLRNDDRDPRDKNGFITGYVRISHQVYNTIDDYQKLKSAINQLLEDGKICGGLPTE</sequence>
<accession>A0A1S3TF73</accession>
<dbReference type="KEGG" id="vra:106754861"/>
<dbReference type="Pfam" id="PF00266">
    <property type="entry name" value="Aminotran_5"/>
    <property type="match status" value="1"/>
</dbReference>
<dbReference type="Gene3D" id="3.40.640.10">
    <property type="entry name" value="Type I PLP-dependent aspartate aminotransferase-like (Major domain)"/>
    <property type="match status" value="1"/>
</dbReference>
<protein>
    <submittedName>
        <fullName evidence="5 6">L-cysteine desulfhydrase</fullName>
    </submittedName>
</protein>
<dbReference type="InterPro" id="IPR015424">
    <property type="entry name" value="PyrdxlP-dep_Trfase"/>
</dbReference>
<keyword evidence="4" id="KW-1185">Reference proteome</keyword>
<dbReference type="PANTHER" id="PTHR43092">
    <property type="entry name" value="L-CYSTEINE DESULFHYDRASE"/>
    <property type="match status" value="1"/>
</dbReference>
<evidence type="ECO:0000256" key="2">
    <source>
        <dbReference type="SAM" id="MobiDB-lite"/>
    </source>
</evidence>